<dbReference type="FunFam" id="3.40.640.10:FF:000030">
    <property type="entry name" value="Low-specificity L-threonine aldolase"/>
    <property type="match status" value="1"/>
</dbReference>
<protein>
    <submittedName>
        <fullName evidence="7">Unannotated protein</fullName>
    </submittedName>
</protein>
<evidence type="ECO:0000256" key="1">
    <source>
        <dbReference type="ARBA" id="ARBA00001933"/>
    </source>
</evidence>
<dbReference type="EMBL" id="CAFBMH010000180">
    <property type="protein sequence ID" value="CAB4936229.1"/>
    <property type="molecule type" value="Genomic_DNA"/>
</dbReference>
<dbReference type="GO" id="GO:0005829">
    <property type="term" value="C:cytosol"/>
    <property type="evidence" value="ECO:0007669"/>
    <property type="project" value="TreeGrafter"/>
</dbReference>
<dbReference type="InterPro" id="IPR015424">
    <property type="entry name" value="PyrdxlP-dep_Trfase"/>
</dbReference>
<dbReference type="NCBIfam" id="NF041359">
    <property type="entry name" value="GntG_guanitoxin"/>
    <property type="match status" value="1"/>
</dbReference>
<keyword evidence="4" id="KW-0456">Lyase</keyword>
<dbReference type="PIRSF" id="PIRSF017617">
    <property type="entry name" value="Thr_aldolase"/>
    <property type="match status" value="1"/>
</dbReference>
<dbReference type="InterPro" id="IPR015422">
    <property type="entry name" value="PyrdxlP-dep_Trfase_small"/>
</dbReference>
<sequence length="335" mass="35128">MVRVDLRSDTVTSPTPAMRRAMADAEVGDDGYGEDPTVRRLEKRVAEMLGKETALFVPSGTMANQIALCLLTRPGTAVIAGRRCHVVNHERGASARNALVQFALVDDPCGVLDLRAAREAMAAAAHHHVEVTAITIENTAMASGATPLPLEAIDAAASLGLPLHLDGARLFNAAVATGSSAERLARGAETVMCCLSKGLGAPVGSVLALPGARRDAALDERKRMGGAMRQAGVLAAAGLVALDTMIDRLADDHARAEVLRDAVEHRWPGRARDPGGNATNMVVFRHDAADELLAWLAAREVLAGTIAPGVVRLVTHCDIDDAQIDHAVRALAEAP</sequence>
<evidence type="ECO:0000259" key="5">
    <source>
        <dbReference type="Pfam" id="PF01212"/>
    </source>
</evidence>
<dbReference type="EMBL" id="CAFBOS010000012">
    <property type="protein sequence ID" value="CAB4980707.1"/>
    <property type="molecule type" value="Genomic_DNA"/>
</dbReference>
<dbReference type="SUPFAM" id="SSF53383">
    <property type="entry name" value="PLP-dependent transferases"/>
    <property type="match status" value="1"/>
</dbReference>
<evidence type="ECO:0000256" key="3">
    <source>
        <dbReference type="ARBA" id="ARBA00022898"/>
    </source>
</evidence>
<dbReference type="Pfam" id="PF01212">
    <property type="entry name" value="Beta_elim_lyase"/>
    <property type="match status" value="1"/>
</dbReference>
<evidence type="ECO:0000313" key="8">
    <source>
        <dbReference type="EMBL" id="CAB4936229.1"/>
    </source>
</evidence>
<dbReference type="Gene3D" id="3.90.1150.10">
    <property type="entry name" value="Aspartate Aminotransferase, domain 1"/>
    <property type="match status" value="1"/>
</dbReference>
<feature type="domain" description="Aromatic amino acid beta-eliminating lyase/threonine aldolase" evidence="5">
    <location>
        <begin position="5"/>
        <end position="265"/>
    </location>
</feature>
<evidence type="ECO:0000256" key="2">
    <source>
        <dbReference type="ARBA" id="ARBA00006966"/>
    </source>
</evidence>
<evidence type="ECO:0000313" key="6">
    <source>
        <dbReference type="EMBL" id="CAB4749904.1"/>
    </source>
</evidence>
<comment type="cofactor">
    <cofactor evidence="1">
        <name>pyridoxal 5'-phosphate</name>
        <dbReference type="ChEBI" id="CHEBI:597326"/>
    </cofactor>
</comment>
<organism evidence="7">
    <name type="scientific">freshwater metagenome</name>
    <dbReference type="NCBI Taxonomy" id="449393"/>
    <lineage>
        <taxon>unclassified sequences</taxon>
        <taxon>metagenomes</taxon>
        <taxon>ecological metagenomes</taxon>
    </lineage>
</organism>
<proteinExistence type="inferred from homology"/>
<dbReference type="EMBL" id="CAEZYR010000062">
    <property type="protein sequence ID" value="CAB4749904.1"/>
    <property type="molecule type" value="Genomic_DNA"/>
</dbReference>
<comment type="similarity">
    <text evidence="2">Belongs to the threonine aldolase family.</text>
</comment>
<reference evidence="7" key="1">
    <citation type="submission" date="2020-05" db="EMBL/GenBank/DDBJ databases">
        <authorList>
            <person name="Chiriac C."/>
            <person name="Salcher M."/>
            <person name="Ghai R."/>
            <person name="Kavagutti S V."/>
        </authorList>
    </citation>
    <scope>NUCLEOTIDE SEQUENCE</scope>
</reference>
<dbReference type="Gene3D" id="3.40.640.10">
    <property type="entry name" value="Type I PLP-dependent aspartate aminotransferase-like (Major domain)"/>
    <property type="match status" value="1"/>
</dbReference>
<name>A0A6J6ZXW9_9ZZZZ</name>
<gene>
    <name evidence="6" type="ORF">UFOPK2754_01743</name>
    <name evidence="7" type="ORF">UFOPK3139_00959</name>
    <name evidence="8" type="ORF">UFOPK3543_02964</name>
    <name evidence="9" type="ORF">UFOPK3967_00341</name>
</gene>
<dbReference type="PANTHER" id="PTHR48097">
    <property type="entry name" value="L-THREONINE ALDOLASE-RELATED"/>
    <property type="match status" value="1"/>
</dbReference>
<evidence type="ECO:0000313" key="7">
    <source>
        <dbReference type="EMBL" id="CAB4825040.1"/>
    </source>
</evidence>
<dbReference type="EMBL" id="CAFABA010000029">
    <property type="protein sequence ID" value="CAB4825040.1"/>
    <property type="molecule type" value="Genomic_DNA"/>
</dbReference>
<dbReference type="GO" id="GO:0006567">
    <property type="term" value="P:L-threonine catabolic process"/>
    <property type="evidence" value="ECO:0007669"/>
    <property type="project" value="TreeGrafter"/>
</dbReference>
<dbReference type="AlphaFoldDB" id="A0A6J6ZXW9"/>
<evidence type="ECO:0000313" key="9">
    <source>
        <dbReference type="EMBL" id="CAB4980707.1"/>
    </source>
</evidence>
<dbReference type="InterPro" id="IPR001597">
    <property type="entry name" value="ArAA_b-elim_lyase/Thr_aldolase"/>
</dbReference>
<dbReference type="InterPro" id="IPR023603">
    <property type="entry name" value="Low_specificity_L-TA-like"/>
</dbReference>
<accession>A0A6J6ZXW9</accession>
<evidence type="ECO:0000256" key="4">
    <source>
        <dbReference type="ARBA" id="ARBA00023239"/>
    </source>
</evidence>
<keyword evidence="3" id="KW-0663">Pyridoxal phosphate</keyword>
<dbReference type="PANTHER" id="PTHR48097:SF9">
    <property type="entry name" value="L-THREONINE ALDOLASE"/>
    <property type="match status" value="1"/>
</dbReference>
<dbReference type="GO" id="GO:0006545">
    <property type="term" value="P:glycine biosynthetic process"/>
    <property type="evidence" value="ECO:0007669"/>
    <property type="project" value="TreeGrafter"/>
</dbReference>
<dbReference type="InterPro" id="IPR015421">
    <property type="entry name" value="PyrdxlP-dep_Trfase_major"/>
</dbReference>
<dbReference type="GO" id="GO:0008732">
    <property type="term" value="F:L-allo-threonine aldolase activity"/>
    <property type="evidence" value="ECO:0007669"/>
    <property type="project" value="TreeGrafter"/>
</dbReference>